<dbReference type="InterPro" id="IPR013785">
    <property type="entry name" value="Aldolase_TIM"/>
</dbReference>
<accession>A0A1F5N0E3</accession>
<dbReference type="Gene3D" id="1.10.1200.80">
    <property type="entry name" value="Putative flavin oxidoreducatase, domain 2"/>
    <property type="match status" value="1"/>
</dbReference>
<dbReference type="SUPFAM" id="SSF51395">
    <property type="entry name" value="FMN-linked oxidoreductases"/>
    <property type="match status" value="1"/>
</dbReference>
<keyword evidence="5 11" id="KW-0819">tRNA processing</keyword>
<dbReference type="InterPro" id="IPR035587">
    <property type="entry name" value="DUS-like_FMN-bd"/>
</dbReference>
<feature type="binding site" evidence="13">
    <location>
        <position position="68"/>
    </location>
    <ligand>
        <name>FMN</name>
        <dbReference type="ChEBI" id="CHEBI:58210"/>
    </ligand>
</feature>
<keyword evidence="6" id="KW-0521">NADP</keyword>
<evidence type="ECO:0000256" key="11">
    <source>
        <dbReference type="PIRNR" id="PIRNR006621"/>
    </source>
</evidence>
<comment type="caution">
    <text evidence="15">The sequence shown here is derived from an EMBL/GenBank/DDBJ whole genome shotgun (WGS) entry which is preliminary data.</text>
</comment>
<dbReference type="GO" id="GO:0000049">
    <property type="term" value="F:tRNA binding"/>
    <property type="evidence" value="ECO:0007669"/>
    <property type="project" value="UniProtKB-KW"/>
</dbReference>
<evidence type="ECO:0000256" key="1">
    <source>
        <dbReference type="ARBA" id="ARBA00002790"/>
    </source>
</evidence>
<keyword evidence="13" id="KW-0547">Nucleotide-binding</keyword>
<comment type="function">
    <text evidence="1 11">Catalyzes the synthesis of 5,6-dihydrouridine (D), a modified base found in the D-loop of most tRNAs, via the reduction of the C5-C6 double bond in target uridines.</text>
</comment>
<protein>
    <recommendedName>
        <fullName evidence="11">tRNA-dihydrouridine synthase</fullName>
        <ecNumber evidence="11">1.3.1.-</ecNumber>
    </recommendedName>
</protein>
<comment type="cofactor">
    <cofactor evidence="11 13">
        <name>FMN</name>
        <dbReference type="ChEBI" id="CHEBI:58210"/>
    </cofactor>
</comment>
<dbReference type="InterPro" id="IPR001269">
    <property type="entry name" value="DUS_fam"/>
</dbReference>
<evidence type="ECO:0000256" key="2">
    <source>
        <dbReference type="ARBA" id="ARBA00022555"/>
    </source>
</evidence>
<evidence type="ECO:0000256" key="5">
    <source>
        <dbReference type="ARBA" id="ARBA00022694"/>
    </source>
</evidence>
<dbReference type="Pfam" id="PF01207">
    <property type="entry name" value="Dus"/>
    <property type="match status" value="1"/>
</dbReference>
<evidence type="ECO:0000256" key="6">
    <source>
        <dbReference type="ARBA" id="ARBA00022857"/>
    </source>
</evidence>
<dbReference type="EMBL" id="MFEC01000027">
    <property type="protein sequence ID" value="OGE70950.1"/>
    <property type="molecule type" value="Genomic_DNA"/>
</dbReference>
<keyword evidence="4 11" id="KW-0288">FMN</keyword>
<evidence type="ECO:0000256" key="4">
    <source>
        <dbReference type="ARBA" id="ARBA00022643"/>
    </source>
</evidence>
<feature type="domain" description="DUS-like FMN-binding" evidence="14">
    <location>
        <begin position="10"/>
        <end position="302"/>
    </location>
</feature>
<comment type="similarity">
    <text evidence="11">Belongs to the dus family.</text>
</comment>
<organism evidence="15 16">
    <name type="scientific">Candidatus Daviesbacteria bacterium RIFOXYD1_FULL_41_10</name>
    <dbReference type="NCBI Taxonomy" id="1797801"/>
    <lineage>
        <taxon>Bacteria</taxon>
        <taxon>Candidatus Daviesiibacteriota</taxon>
    </lineage>
</organism>
<evidence type="ECO:0000256" key="7">
    <source>
        <dbReference type="ARBA" id="ARBA00022884"/>
    </source>
</evidence>
<evidence type="ECO:0000256" key="10">
    <source>
        <dbReference type="ARBA" id="ARBA00048802"/>
    </source>
</evidence>
<keyword evidence="3 11" id="KW-0285">Flavoprotein</keyword>
<dbReference type="GO" id="GO:0050660">
    <property type="term" value="F:flavin adenine dinucleotide binding"/>
    <property type="evidence" value="ECO:0007669"/>
    <property type="project" value="InterPro"/>
</dbReference>
<dbReference type="EC" id="1.3.1.-" evidence="11"/>
<name>A0A1F5N0E3_9BACT</name>
<evidence type="ECO:0000256" key="12">
    <source>
        <dbReference type="PIRSR" id="PIRSR006621-1"/>
    </source>
</evidence>
<keyword evidence="8 11" id="KW-0560">Oxidoreductase</keyword>
<keyword evidence="7" id="KW-0694">RNA-binding</keyword>
<comment type="catalytic activity">
    <reaction evidence="10">
        <text>a 5,6-dihydrouridine in tRNA + NAD(+) = a uridine in tRNA + NADH + H(+)</text>
        <dbReference type="Rhea" id="RHEA:54452"/>
        <dbReference type="Rhea" id="RHEA-COMP:13339"/>
        <dbReference type="Rhea" id="RHEA-COMP:13887"/>
        <dbReference type="ChEBI" id="CHEBI:15378"/>
        <dbReference type="ChEBI" id="CHEBI:57540"/>
        <dbReference type="ChEBI" id="CHEBI:57945"/>
        <dbReference type="ChEBI" id="CHEBI:65315"/>
        <dbReference type="ChEBI" id="CHEBI:74443"/>
    </reaction>
</comment>
<evidence type="ECO:0000313" key="15">
    <source>
        <dbReference type="EMBL" id="OGE70950.1"/>
    </source>
</evidence>
<reference evidence="15 16" key="1">
    <citation type="journal article" date="2016" name="Nat. Commun.">
        <title>Thousands of microbial genomes shed light on interconnected biogeochemical processes in an aquifer system.</title>
        <authorList>
            <person name="Anantharaman K."/>
            <person name="Brown C.T."/>
            <person name="Hug L.A."/>
            <person name="Sharon I."/>
            <person name="Castelle C.J."/>
            <person name="Probst A.J."/>
            <person name="Thomas B.C."/>
            <person name="Singh A."/>
            <person name="Wilkins M.J."/>
            <person name="Karaoz U."/>
            <person name="Brodie E.L."/>
            <person name="Williams K.H."/>
            <person name="Hubbard S.S."/>
            <person name="Banfield J.F."/>
        </authorList>
    </citation>
    <scope>NUCLEOTIDE SEQUENCE [LARGE SCALE GENOMIC DNA]</scope>
</reference>
<dbReference type="AlphaFoldDB" id="A0A1F5N0E3"/>
<evidence type="ECO:0000313" key="16">
    <source>
        <dbReference type="Proteomes" id="UP000177135"/>
    </source>
</evidence>
<comment type="catalytic activity">
    <reaction evidence="9">
        <text>a 5,6-dihydrouridine in tRNA + NADP(+) = a uridine in tRNA + NADPH + H(+)</text>
        <dbReference type="Rhea" id="RHEA:23624"/>
        <dbReference type="Rhea" id="RHEA-COMP:13339"/>
        <dbReference type="Rhea" id="RHEA-COMP:13887"/>
        <dbReference type="ChEBI" id="CHEBI:15378"/>
        <dbReference type="ChEBI" id="CHEBI:57783"/>
        <dbReference type="ChEBI" id="CHEBI:58349"/>
        <dbReference type="ChEBI" id="CHEBI:65315"/>
        <dbReference type="ChEBI" id="CHEBI:74443"/>
    </reaction>
</comment>
<evidence type="ECO:0000256" key="8">
    <source>
        <dbReference type="ARBA" id="ARBA00023002"/>
    </source>
</evidence>
<dbReference type="InterPro" id="IPR024036">
    <property type="entry name" value="tRNA-dHydroUridine_Synthase_C"/>
</dbReference>
<feature type="binding site" evidence="13">
    <location>
        <position position="138"/>
    </location>
    <ligand>
        <name>FMN</name>
        <dbReference type="ChEBI" id="CHEBI:58210"/>
    </ligand>
</feature>
<gene>
    <name evidence="15" type="ORF">A2617_03845</name>
</gene>
<feature type="active site" description="Proton donor" evidence="12">
    <location>
        <position position="98"/>
    </location>
</feature>
<dbReference type="PIRSF" id="PIRSF006621">
    <property type="entry name" value="Dus"/>
    <property type="match status" value="1"/>
</dbReference>
<evidence type="ECO:0000256" key="9">
    <source>
        <dbReference type="ARBA" id="ARBA00048205"/>
    </source>
</evidence>
<evidence type="ECO:0000259" key="14">
    <source>
        <dbReference type="Pfam" id="PF01207"/>
    </source>
</evidence>
<dbReference type="Proteomes" id="UP000177135">
    <property type="component" value="Unassembled WGS sequence"/>
</dbReference>
<feature type="binding site" evidence="13">
    <location>
        <begin position="226"/>
        <end position="227"/>
    </location>
    <ligand>
        <name>FMN</name>
        <dbReference type="ChEBI" id="CHEBI:58210"/>
    </ligand>
</feature>
<dbReference type="CDD" id="cd02801">
    <property type="entry name" value="DUS_like_FMN"/>
    <property type="match status" value="1"/>
</dbReference>
<dbReference type="PANTHER" id="PTHR45846">
    <property type="entry name" value="TRNA-DIHYDROURIDINE(47) SYNTHASE [NAD(P)(+)]-LIKE"/>
    <property type="match status" value="1"/>
</dbReference>
<evidence type="ECO:0000256" key="13">
    <source>
        <dbReference type="PIRSR" id="PIRSR006621-2"/>
    </source>
</evidence>
<sequence>MTTVKPIFSLAPMDDVTDTVFRQVILKTCQPDIFYTEFTNCEGLFSAGSEKIMQRLKFAKEEKPIVAQLWGINPDNFEKAARFCKKLGFDGIDINMGCPDKKAVKKGACAALIQNHNLAQKIIKAVKKGVPNLPISVKTRIGLDKIITEEWIGFLLKQNLYAITVHGRTARELSKVPCHWDEIAKAVKIRNKMGSKTLIFGNGDVEDKIQGLKFCKKYGVDGVMIGRGIFKNLWAFSDKEHKATLQEMLELLLFHARLFNKTWLGTKNFNILKKFFKCYTLGYRNASKLRKKLMETSSVKEVEKIISTL</sequence>
<dbReference type="PANTHER" id="PTHR45846:SF1">
    <property type="entry name" value="TRNA-DIHYDROURIDINE(47) SYNTHASE [NAD(P)(+)]-LIKE"/>
    <property type="match status" value="1"/>
</dbReference>
<evidence type="ECO:0000256" key="3">
    <source>
        <dbReference type="ARBA" id="ARBA00022630"/>
    </source>
</evidence>
<dbReference type="GO" id="GO:0017150">
    <property type="term" value="F:tRNA dihydrouridine synthase activity"/>
    <property type="evidence" value="ECO:0007669"/>
    <property type="project" value="InterPro"/>
</dbReference>
<proteinExistence type="inferred from homology"/>
<feature type="binding site" evidence="13">
    <location>
        <position position="166"/>
    </location>
    <ligand>
        <name>FMN</name>
        <dbReference type="ChEBI" id="CHEBI:58210"/>
    </ligand>
</feature>
<dbReference type="Gene3D" id="3.20.20.70">
    <property type="entry name" value="Aldolase class I"/>
    <property type="match status" value="1"/>
</dbReference>
<keyword evidence="2" id="KW-0820">tRNA-binding</keyword>